<protein>
    <submittedName>
        <fullName evidence="2">NADPH-dependent oxidoreductase</fullName>
    </submittedName>
</protein>
<reference evidence="2 3" key="1">
    <citation type="submission" date="2018-09" db="EMBL/GenBank/DDBJ databases">
        <title>Marinorhizobium profundi gen. nov., sp. nov., isolated from a deep-sea sediment sample from the New Britain Trench and proposal of Marinorhizobiaceae fam. nov. in the order Rhizobiales of the class Alphaproteobacteria.</title>
        <authorList>
            <person name="Cao J."/>
        </authorList>
    </citation>
    <scope>NUCLEOTIDE SEQUENCE [LARGE SCALE GENOMIC DNA]</scope>
    <source>
        <strain evidence="2 3">WS11</strain>
    </source>
</reference>
<proteinExistence type="predicted"/>
<evidence type="ECO:0000313" key="2">
    <source>
        <dbReference type="EMBL" id="AZN73094.1"/>
    </source>
</evidence>
<dbReference type="AlphaFoldDB" id="A0A3S9B8A5"/>
<dbReference type="InterPro" id="IPR005025">
    <property type="entry name" value="FMN_Rdtase-like_dom"/>
</dbReference>
<dbReference type="PANTHER" id="PTHR30543">
    <property type="entry name" value="CHROMATE REDUCTASE"/>
    <property type="match status" value="1"/>
</dbReference>
<evidence type="ECO:0000259" key="1">
    <source>
        <dbReference type="Pfam" id="PF03358"/>
    </source>
</evidence>
<dbReference type="GO" id="GO:0010181">
    <property type="term" value="F:FMN binding"/>
    <property type="evidence" value="ECO:0007669"/>
    <property type="project" value="TreeGrafter"/>
</dbReference>
<keyword evidence="3" id="KW-1185">Reference proteome</keyword>
<dbReference type="Proteomes" id="UP000268192">
    <property type="component" value="Chromosome"/>
</dbReference>
<name>A0A3S9B8A5_9HYPH</name>
<dbReference type="Gene3D" id="3.40.50.360">
    <property type="match status" value="1"/>
</dbReference>
<dbReference type="InterPro" id="IPR050712">
    <property type="entry name" value="NAD(P)H-dep_reductase"/>
</dbReference>
<dbReference type="KEGG" id="abaw:D5400_18980"/>
<evidence type="ECO:0000313" key="3">
    <source>
        <dbReference type="Proteomes" id="UP000268192"/>
    </source>
</evidence>
<dbReference type="Pfam" id="PF03358">
    <property type="entry name" value="FMN_red"/>
    <property type="match status" value="1"/>
</dbReference>
<dbReference type="RefSeq" id="WP_126011657.1">
    <property type="nucleotide sequence ID" value="NZ_CP032509.1"/>
</dbReference>
<dbReference type="EMBL" id="CP032509">
    <property type="protein sequence ID" value="AZN73094.1"/>
    <property type="molecule type" value="Genomic_DNA"/>
</dbReference>
<organism evidence="2 3">
    <name type="scientific">Georhizobium profundi</name>
    <dbReference type="NCBI Taxonomy" id="2341112"/>
    <lineage>
        <taxon>Bacteria</taxon>
        <taxon>Pseudomonadati</taxon>
        <taxon>Pseudomonadota</taxon>
        <taxon>Alphaproteobacteria</taxon>
        <taxon>Hyphomicrobiales</taxon>
        <taxon>Rhizobiaceae</taxon>
        <taxon>Georhizobium</taxon>
    </lineage>
</organism>
<dbReference type="InterPro" id="IPR029039">
    <property type="entry name" value="Flavoprotein-like_sf"/>
</dbReference>
<accession>A0A3S9B8A5</accession>
<dbReference type="GO" id="GO:0005829">
    <property type="term" value="C:cytosol"/>
    <property type="evidence" value="ECO:0007669"/>
    <property type="project" value="TreeGrafter"/>
</dbReference>
<feature type="domain" description="NADPH-dependent FMN reductase-like" evidence="1">
    <location>
        <begin position="5"/>
        <end position="138"/>
    </location>
</feature>
<gene>
    <name evidence="2" type="ORF">D5400_18980</name>
</gene>
<dbReference type="GO" id="GO:0016491">
    <property type="term" value="F:oxidoreductase activity"/>
    <property type="evidence" value="ECO:0007669"/>
    <property type="project" value="InterPro"/>
</dbReference>
<dbReference type="SUPFAM" id="SSF52218">
    <property type="entry name" value="Flavoproteins"/>
    <property type="match status" value="1"/>
</dbReference>
<dbReference type="OrthoDB" id="9812295at2"/>
<dbReference type="PANTHER" id="PTHR30543:SF21">
    <property type="entry name" value="NAD(P)H-DEPENDENT FMN REDUCTASE LOT6"/>
    <property type="match status" value="1"/>
</dbReference>
<sequence>MSKLKLAVVIGSTREGRFAEKPAHWIADLAKSDGAFEVEVIDLKDYPMAFYGDPAATTEQSETAARFKAKVQEFDAYIFTAAEYNHAPTAVLKNAIDHGAWVRKPVAFVGYGGVGGARAVEQLRQIAVEMEMASVKTGTHILFPEYLAIVKGEKQISDFAHLVDAAKTMLGQLAWWGKALKSARDEEANASLAKAS</sequence>